<dbReference type="PANTHER" id="PTHR12558">
    <property type="entry name" value="CELL DIVISION CYCLE 16,23,27"/>
    <property type="match status" value="1"/>
</dbReference>
<name>A0A3B0TZQ4_9ZZZZ</name>
<dbReference type="EMBL" id="UOEP01000204">
    <property type="protein sequence ID" value="VAW24085.1"/>
    <property type="molecule type" value="Genomic_DNA"/>
</dbReference>
<reference evidence="1" key="1">
    <citation type="submission" date="2018-06" db="EMBL/GenBank/DDBJ databases">
        <authorList>
            <person name="Zhirakovskaya E."/>
        </authorList>
    </citation>
    <scope>NUCLEOTIDE SEQUENCE</scope>
</reference>
<sequence length="631" mass="73720">MKKKLFILIIAIIGSLYGFPQGKLKQLNSQLALKYYNNKDYEKAAPLFKELFDISRNKYYFKYYFTCLLQLKDYETAEKVVLKEIRKSNSSVPDYFIHWGHLLKIQEKTEEAKEKYRKAIRIIPGNKAAYINAANTFMQWGEYEMAQEVYLKGRQKLRNEEFNYELARVYLYLRNYTLMMEEYLDFVKENEKNLNRVQGNLSSVLYRDVNNSLRDEFKKIILKHIQKEPQIISYNRLLIWFFLQERNFTSALRQAIAIDRRTGNEDAQIANLAKMALNNRNYTEARNAFAYLLNKGEGNPYYTQSYLQNLHSSYLYFIREESRNLALAEGLVQKFKEGIETLGYTPIISPLLIEYAHLLAFYLGREDEAIKVLRKGLAIKNLKTNEIGKLKTKLADVYVYANDPWEAMLIYSQVIDAFKNNTLSDEVKLKKARLGYFLGNFRWAQAQLDVLKASTSKLTSNDAFELSLLISSNLDLDTTDVPLQLFAKADLLLFRNQDSIALATLDTIENLYPYHSLADDILFRKAKIYIKRNNYTVAAANLGQIISDFPYDVLADDALFLLAGLNQFHLNRPEKAQELYKQMMVNYPGSIYVVESRKRFRELRGDNIEEDVGKGEPEYDSLFFEGLEYKY</sequence>
<dbReference type="SUPFAM" id="SSF48452">
    <property type="entry name" value="TPR-like"/>
    <property type="match status" value="2"/>
</dbReference>
<dbReference type="SMART" id="SM00028">
    <property type="entry name" value="TPR"/>
    <property type="match status" value="4"/>
</dbReference>
<proteinExistence type="predicted"/>
<dbReference type="InterPro" id="IPR011990">
    <property type="entry name" value="TPR-like_helical_dom_sf"/>
</dbReference>
<dbReference type="PANTHER" id="PTHR12558:SF13">
    <property type="entry name" value="CELL DIVISION CYCLE PROTEIN 27 HOMOLOG"/>
    <property type="match status" value="1"/>
</dbReference>
<dbReference type="Pfam" id="PF13181">
    <property type="entry name" value="TPR_8"/>
    <property type="match status" value="2"/>
</dbReference>
<evidence type="ECO:0000313" key="1">
    <source>
        <dbReference type="EMBL" id="VAW24085.1"/>
    </source>
</evidence>
<dbReference type="Pfam" id="PF13174">
    <property type="entry name" value="TPR_6"/>
    <property type="match status" value="2"/>
</dbReference>
<gene>
    <name evidence="1" type="ORF">MNBD_BACTEROID01-2741</name>
</gene>
<dbReference type="Gene3D" id="1.25.40.10">
    <property type="entry name" value="Tetratricopeptide repeat domain"/>
    <property type="match status" value="4"/>
</dbReference>
<organism evidence="1">
    <name type="scientific">hydrothermal vent metagenome</name>
    <dbReference type="NCBI Taxonomy" id="652676"/>
    <lineage>
        <taxon>unclassified sequences</taxon>
        <taxon>metagenomes</taxon>
        <taxon>ecological metagenomes</taxon>
    </lineage>
</organism>
<protein>
    <recommendedName>
        <fullName evidence="2">Tetratricopeptide repeat protein</fullName>
    </recommendedName>
</protein>
<evidence type="ECO:0008006" key="2">
    <source>
        <dbReference type="Google" id="ProtNLM"/>
    </source>
</evidence>
<dbReference type="PROSITE" id="PS50005">
    <property type="entry name" value="TPR"/>
    <property type="match status" value="1"/>
</dbReference>
<dbReference type="AlphaFoldDB" id="A0A3B0TZQ4"/>
<accession>A0A3B0TZQ4</accession>
<dbReference type="InterPro" id="IPR019734">
    <property type="entry name" value="TPR_rpt"/>
</dbReference>